<dbReference type="InterPro" id="IPR015590">
    <property type="entry name" value="Aldehyde_DH_dom"/>
</dbReference>
<keyword evidence="2 7" id="KW-0028">Amino-acid biosynthesis</keyword>
<dbReference type="InterPro" id="IPR020593">
    <property type="entry name" value="G-glutamylP_reductase_CS"/>
</dbReference>
<keyword evidence="7" id="KW-0963">Cytoplasm</keyword>
<dbReference type="Gene3D" id="3.40.605.10">
    <property type="entry name" value="Aldehyde Dehydrogenase, Chain A, domain 1"/>
    <property type="match status" value="1"/>
</dbReference>
<dbReference type="InterPro" id="IPR016161">
    <property type="entry name" value="Ald_DH/histidinol_DH"/>
</dbReference>
<dbReference type="InterPro" id="IPR012134">
    <property type="entry name" value="Glu-5-SA_DH"/>
</dbReference>
<evidence type="ECO:0000313" key="9">
    <source>
        <dbReference type="EMBL" id="MFB2880493.1"/>
    </source>
</evidence>
<dbReference type="Pfam" id="PF00171">
    <property type="entry name" value="Aldedh"/>
    <property type="match status" value="1"/>
</dbReference>
<dbReference type="PANTHER" id="PTHR11063:SF8">
    <property type="entry name" value="DELTA-1-PYRROLINE-5-CARBOXYLATE SYNTHASE"/>
    <property type="match status" value="1"/>
</dbReference>
<dbReference type="NCBIfam" id="NF001221">
    <property type="entry name" value="PRK00197.1"/>
    <property type="match status" value="1"/>
</dbReference>
<comment type="similarity">
    <text evidence="7">Belongs to the gamma-glutamyl phosphate reductase family.</text>
</comment>
<comment type="catalytic activity">
    <reaction evidence="6 7">
        <text>L-glutamate 5-semialdehyde + phosphate + NADP(+) = L-glutamyl 5-phosphate + NADPH + H(+)</text>
        <dbReference type="Rhea" id="RHEA:19541"/>
        <dbReference type="ChEBI" id="CHEBI:15378"/>
        <dbReference type="ChEBI" id="CHEBI:43474"/>
        <dbReference type="ChEBI" id="CHEBI:57783"/>
        <dbReference type="ChEBI" id="CHEBI:58066"/>
        <dbReference type="ChEBI" id="CHEBI:58274"/>
        <dbReference type="ChEBI" id="CHEBI:58349"/>
        <dbReference type="EC" id="1.2.1.41"/>
    </reaction>
</comment>
<evidence type="ECO:0000256" key="3">
    <source>
        <dbReference type="ARBA" id="ARBA00022650"/>
    </source>
</evidence>
<evidence type="ECO:0000256" key="4">
    <source>
        <dbReference type="ARBA" id="ARBA00022857"/>
    </source>
</evidence>
<dbReference type="NCBIfam" id="TIGR00407">
    <property type="entry name" value="proA"/>
    <property type="match status" value="1"/>
</dbReference>
<dbReference type="HAMAP" id="MF_00412">
    <property type="entry name" value="ProA"/>
    <property type="match status" value="1"/>
</dbReference>
<evidence type="ECO:0000256" key="2">
    <source>
        <dbReference type="ARBA" id="ARBA00022605"/>
    </source>
</evidence>
<dbReference type="PROSITE" id="PS01223">
    <property type="entry name" value="PROA"/>
    <property type="match status" value="1"/>
</dbReference>
<dbReference type="InterPro" id="IPR016162">
    <property type="entry name" value="Ald_DH_N"/>
</dbReference>
<keyword evidence="4 7" id="KW-0521">NADP</keyword>
<name>A0ABV4XCI0_9CYAN</name>
<evidence type="ECO:0000256" key="6">
    <source>
        <dbReference type="ARBA" id="ARBA00049024"/>
    </source>
</evidence>
<accession>A0ABV4XCI0</accession>
<comment type="pathway">
    <text evidence="1 7">Amino-acid biosynthesis; L-proline biosynthesis; L-glutamate 5-semialdehyde from L-glutamate: step 2/2.</text>
</comment>
<evidence type="ECO:0000256" key="7">
    <source>
        <dbReference type="HAMAP-Rule" id="MF_00412"/>
    </source>
</evidence>
<evidence type="ECO:0000259" key="8">
    <source>
        <dbReference type="Pfam" id="PF00171"/>
    </source>
</evidence>
<gene>
    <name evidence="7" type="primary">proA</name>
    <name evidence="9" type="ORF">ACE1CC_26895</name>
</gene>
<reference evidence="9 10" key="1">
    <citation type="submission" date="2024-09" db="EMBL/GenBank/DDBJ databases">
        <title>Floridaenema gen nov. (Aerosakkonemataceae, Aerosakkonematales ord. nov., Cyanobacteria) from benthic tropical and subtropical fresh waters, with the description of four new species.</title>
        <authorList>
            <person name="Moretto J.A."/>
            <person name="Berthold D.E."/>
            <person name="Lefler F.W."/>
            <person name="Huang I.-S."/>
            <person name="Laughinghouse H. IV."/>
        </authorList>
    </citation>
    <scope>NUCLEOTIDE SEQUENCE [LARGE SCALE GENOMIC DNA]</scope>
    <source>
        <strain evidence="9 10">BLCC-F46</strain>
    </source>
</reference>
<dbReference type="InterPro" id="IPR016163">
    <property type="entry name" value="Ald_DH_C"/>
</dbReference>
<feature type="domain" description="Aldehyde dehydrogenase" evidence="8">
    <location>
        <begin position="27"/>
        <end position="339"/>
    </location>
</feature>
<keyword evidence="10" id="KW-1185">Reference proteome</keyword>
<comment type="subcellular location">
    <subcellularLocation>
        <location evidence="7">Cytoplasm</location>
    </subcellularLocation>
</comment>
<comment type="function">
    <text evidence="7">Catalyzes the NADPH-dependent reduction of L-glutamate 5-phosphate into L-glutamate 5-semialdehyde and phosphate. The product spontaneously undergoes cyclization to form 1-pyrroline-5-carboxylate.</text>
</comment>
<dbReference type="Gene3D" id="3.40.309.10">
    <property type="entry name" value="Aldehyde Dehydrogenase, Chain A, domain 2"/>
    <property type="match status" value="1"/>
</dbReference>
<protein>
    <recommendedName>
        <fullName evidence="7">Gamma-glutamyl phosphate reductase</fullName>
        <shortName evidence="7">GPR</shortName>
        <ecNumber evidence="7">1.2.1.41</ecNumber>
    </recommendedName>
    <alternativeName>
        <fullName evidence="7">Glutamate-5-semialdehyde dehydrogenase</fullName>
    </alternativeName>
    <alternativeName>
        <fullName evidence="7">Glutamyl-gamma-semialdehyde dehydrogenase</fullName>
        <shortName evidence="7">GSA dehydrogenase</shortName>
    </alternativeName>
</protein>
<sequence>MDILLTRTTLHLSLKDQSCTKLGLYAANREMSMTVSQIATSSLIEIAQVTRQAARELGMLSAAARNDAIEAIAQALESMMPEILTANSADCQAAEAEGISKSLYARLKLDETKLKGAIAGVRDVGRLPDPVGKLEIHRQLDRGLILKRVSCPLGVLGIIFEARPDAVMQITSLAIKSGNGVILKGGKEAIRSCDALVKAIRLGLAKTDVSPNVVQLLTTREEISTLLKLDEYVDLIIPRGSNSFVRFVQENTRIPVLGHAEGICHLYVDATAEITKAVDIAVDAKTQYPAACNAIETLLIHKSIAPDFLPLAAAALKGRNVELRGDDRAREIVEMSPATQTDWATEYSDLILSIKIVDSLADAIAHINTYGSRHTDAIVTEDNEAAKVFLAQVDAAGVYHNCSTRFADGYRYGFGAEVGISTQKMPPRGPVGLEGLVTYKYQLTGDGHIVESYSGKNAKPFHHQDLPLE</sequence>
<dbReference type="SUPFAM" id="SSF53720">
    <property type="entry name" value="ALDH-like"/>
    <property type="match status" value="1"/>
</dbReference>
<dbReference type="RefSeq" id="WP_413273506.1">
    <property type="nucleotide sequence ID" value="NZ_JBHFNQ010000204.1"/>
</dbReference>
<dbReference type="EC" id="1.2.1.41" evidence="7"/>
<comment type="caution">
    <text evidence="9">The sequence shown here is derived from an EMBL/GenBank/DDBJ whole genome shotgun (WGS) entry which is preliminary data.</text>
</comment>
<keyword evidence="3 7" id="KW-0641">Proline biosynthesis</keyword>
<dbReference type="Proteomes" id="UP001576774">
    <property type="component" value="Unassembled WGS sequence"/>
</dbReference>
<evidence type="ECO:0000256" key="5">
    <source>
        <dbReference type="ARBA" id="ARBA00023002"/>
    </source>
</evidence>
<dbReference type="EMBL" id="JBHFNQ010000204">
    <property type="protein sequence ID" value="MFB2880493.1"/>
    <property type="molecule type" value="Genomic_DNA"/>
</dbReference>
<dbReference type="CDD" id="cd07079">
    <property type="entry name" value="ALDH_F18-19_ProA-GPR"/>
    <property type="match status" value="1"/>
</dbReference>
<dbReference type="InterPro" id="IPR000965">
    <property type="entry name" value="GPR_dom"/>
</dbReference>
<dbReference type="PIRSF" id="PIRSF000151">
    <property type="entry name" value="GPR"/>
    <property type="match status" value="1"/>
</dbReference>
<dbReference type="GO" id="GO:0004350">
    <property type="term" value="F:glutamate-5-semialdehyde dehydrogenase activity"/>
    <property type="evidence" value="ECO:0007669"/>
    <property type="project" value="UniProtKB-EC"/>
</dbReference>
<organism evidence="9 10">
    <name type="scientific">Floridaenema aerugineum BLCC-F46</name>
    <dbReference type="NCBI Taxonomy" id="3153654"/>
    <lineage>
        <taxon>Bacteria</taxon>
        <taxon>Bacillati</taxon>
        <taxon>Cyanobacteriota</taxon>
        <taxon>Cyanophyceae</taxon>
        <taxon>Oscillatoriophycideae</taxon>
        <taxon>Aerosakkonematales</taxon>
        <taxon>Aerosakkonemataceae</taxon>
        <taxon>Floridanema</taxon>
        <taxon>Floridanema aerugineum</taxon>
    </lineage>
</organism>
<evidence type="ECO:0000313" key="10">
    <source>
        <dbReference type="Proteomes" id="UP001576774"/>
    </source>
</evidence>
<proteinExistence type="inferred from homology"/>
<keyword evidence="5 7" id="KW-0560">Oxidoreductase</keyword>
<evidence type="ECO:0000256" key="1">
    <source>
        <dbReference type="ARBA" id="ARBA00004985"/>
    </source>
</evidence>
<dbReference type="PANTHER" id="PTHR11063">
    <property type="entry name" value="GLUTAMATE SEMIALDEHYDE DEHYDROGENASE"/>
    <property type="match status" value="1"/>
</dbReference>